<dbReference type="GO" id="GO:0005737">
    <property type="term" value="C:cytoplasm"/>
    <property type="evidence" value="ECO:0007669"/>
    <property type="project" value="UniProtKB-SubCell"/>
</dbReference>
<dbReference type="Gene3D" id="1.20.5.500">
    <property type="entry name" value="Single helix bin"/>
    <property type="match status" value="1"/>
</dbReference>
<evidence type="ECO:0000259" key="10">
    <source>
        <dbReference type="PROSITE" id="PS51842"/>
    </source>
</evidence>
<feature type="compositionally biased region" description="Polar residues" evidence="9">
    <location>
        <begin position="158"/>
        <end position="167"/>
    </location>
</feature>
<dbReference type="AlphaFoldDB" id="A0A674GUF6"/>
<keyword evidence="3" id="KW-0597">Phosphoprotein</keyword>
<dbReference type="Pfam" id="PF00038">
    <property type="entry name" value="Filament"/>
    <property type="match status" value="2"/>
</dbReference>
<evidence type="ECO:0000313" key="11">
    <source>
        <dbReference type="Ensembl" id="ENSTGUP00000026649.1"/>
    </source>
</evidence>
<dbReference type="GO" id="GO:0030424">
    <property type="term" value="C:axon"/>
    <property type="evidence" value="ECO:0007669"/>
    <property type="project" value="TreeGrafter"/>
</dbReference>
<dbReference type="FunFam" id="1.20.5.170:FF:000002">
    <property type="entry name" value="Type I keratin KA11"/>
    <property type="match status" value="1"/>
</dbReference>
<keyword evidence="4 7" id="KW-0403">Intermediate filament</keyword>
<dbReference type="Proteomes" id="UP000007754">
    <property type="component" value="Chromosome 22"/>
</dbReference>
<dbReference type="GO" id="GO:0005882">
    <property type="term" value="C:intermediate filament"/>
    <property type="evidence" value="ECO:0007669"/>
    <property type="project" value="UniProtKB-KW"/>
</dbReference>
<feature type="compositionally biased region" description="Acidic residues" evidence="9">
    <location>
        <begin position="828"/>
        <end position="845"/>
    </location>
</feature>
<feature type="compositionally biased region" description="Basic and acidic residues" evidence="9">
    <location>
        <begin position="963"/>
        <end position="996"/>
    </location>
</feature>
<dbReference type="GeneTree" id="ENSGT00940000161685"/>
<evidence type="ECO:0000256" key="7">
    <source>
        <dbReference type="RuleBase" id="RU000685"/>
    </source>
</evidence>
<feature type="compositionally biased region" description="Low complexity" evidence="9">
    <location>
        <begin position="1010"/>
        <end position="1021"/>
    </location>
</feature>
<evidence type="ECO:0000313" key="12">
    <source>
        <dbReference type="Proteomes" id="UP000007754"/>
    </source>
</evidence>
<evidence type="ECO:0000256" key="4">
    <source>
        <dbReference type="ARBA" id="ARBA00022754"/>
    </source>
</evidence>
<evidence type="ECO:0000256" key="9">
    <source>
        <dbReference type="SAM" id="MobiDB-lite"/>
    </source>
</evidence>
<feature type="domain" description="IF rod" evidence="10">
    <location>
        <begin position="234"/>
        <end position="694"/>
    </location>
</feature>
<comment type="subcellular location">
    <subcellularLocation>
        <location evidence="1">Cytoplasm</location>
    </subcellularLocation>
</comment>
<feature type="region of interest" description="Disordered" evidence="9">
    <location>
        <begin position="1"/>
        <end position="196"/>
    </location>
</feature>
<dbReference type="PANTHER" id="PTHR45652:SF3">
    <property type="entry name" value="NEUROFILAMENT MEDIUM POLYPEPTIDE"/>
    <property type="match status" value="1"/>
</dbReference>
<feature type="compositionally biased region" description="Basic and acidic residues" evidence="9">
    <location>
        <begin position="882"/>
        <end position="911"/>
    </location>
</feature>
<feature type="compositionally biased region" description="Basic and acidic residues" evidence="9">
    <location>
        <begin position="846"/>
        <end position="863"/>
    </location>
</feature>
<dbReference type="Gene3D" id="1.20.5.1160">
    <property type="entry name" value="Vasodilator-stimulated phosphoprotein"/>
    <property type="match status" value="1"/>
</dbReference>
<keyword evidence="2" id="KW-0963">Cytoplasm</keyword>
<reference evidence="11 12" key="1">
    <citation type="journal article" date="2010" name="Nature">
        <title>The genome of a songbird.</title>
        <authorList>
            <person name="Warren W.C."/>
            <person name="Clayton D.F."/>
            <person name="Ellegren H."/>
            <person name="Arnold A.P."/>
            <person name="Hillier L.W."/>
            <person name="Kunstner A."/>
            <person name="Searle S."/>
            <person name="White S."/>
            <person name="Vilella A.J."/>
            <person name="Fairley S."/>
            <person name="Heger A."/>
            <person name="Kong L."/>
            <person name="Ponting C.P."/>
            <person name="Jarvis E.D."/>
            <person name="Mello C.V."/>
            <person name="Minx P."/>
            <person name="Lovell P."/>
            <person name="Velho T.A."/>
            <person name="Ferris M."/>
            <person name="Balakrishnan C.N."/>
            <person name="Sinha S."/>
            <person name="Blatti C."/>
            <person name="London S.E."/>
            <person name="Li Y."/>
            <person name="Lin Y.C."/>
            <person name="George J."/>
            <person name="Sweedler J."/>
            <person name="Southey B."/>
            <person name="Gunaratne P."/>
            <person name="Watson M."/>
            <person name="Nam K."/>
            <person name="Backstrom N."/>
            <person name="Smeds L."/>
            <person name="Nabholz B."/>
            <person name="Itoh Y."/>
            <person name="Whitney O."/>
            <person name="Pfenning A.R."/>
            <person name="Howard J."/>
            <person name="Volker M."/>
            <person name="Skinner B.M."/>
            <person name="Griffin D.K."/>
            <person name="Ye L."/>
            <person name="McLaren W.M."/>
            <person name="Flicek P."/>
            <person name="Quesada V."/>
            <person name="Velasco G."/>
            <person name="Lopez-Otin C."/>
            <person name="Puente X.S."/>
            <person name="Olender T."/>
            <person name="Lancet D."/>
            <person name="Smit A.F."/>
            <person name="Hubley R."/>
            <person name="Konkel M.K."/>
            <person name="Walker J.A."/>
            <person name="Batzer M.A."/>
            <person name="Gu W."/>
            <person name="Pollock D.D."/>
            <person name="Chen L."/>
            <person name="Cheng Z."/>
            <person name="Eichler E.E."/>
            <person name="Stapley J."/>
            <person name="Slate J."/>
            <person name="Ekblom R."/>
            <person name="Birkhead T."/>
            <person name="Burke T."/>
            <person name="Burt D."/>
            <person name="Scharff C."/>
            <person name="Adam I."/>
            <person name="Richard H."/>
            <person name="Sultan M."/>
            <person name="Soldatov A."/>
            <person name="Lehrach H."/>
            <person name="Edwards S.V."/>
            <person name="Yang S.P."/>
            <person name="Li X."/>
            <person name="Graves T."/>
            <person name="Fulton L."/>
            <person name="Nelson J."/>
            <person name="Chinwalla A."/>
            <person name="Hou S."/>
            <person name="Mardis E.R."/>
            <person name="Wilson R.K."/>
        </authorList>
    </citation>
    <scope>NUCLEOTIDE SEQUENCE [LARGE SCALE GENOMIC DNA]</scope>
</reference>
<dbReference type="InParanoid" id="A0A674GUF6"/>
<dbReference type="InterPro" id="IPR039008">
    <property type="entry name" value="IF_rod_dom"/>
</dbReference>
<reference evidence="11" key="3">
    <citation type="submission" date="2025-09" db="UniProtKB">
        <authorList>
            <consortium name="Ensembl"/>
        </authorList>
    </citation>
    <scope>IDENTIFICATION</scope>
</reference>
<comment type="similarity">
    <text evidence="6 7">Belongs to the intermediate filament family.</text>
</comment>
<evidence type="ECO:0000256" key="3">
    <source>
        <dbReference type="ARBA" id="ARBA00022553"/>
    </source>
</evidence>
<dbReference type="InterPro" id="IPR006821">
    <property type="entry name" value="Intermed_filament_DNA-bd"/>
</dbReference>
<dbReference type="GO" id="GO:0005200">
    <property type="term" value="F:structural constituent of cytoskeleton"/>
    <property type="evidence" value="ECO:0007669"/>
    <property type="project" value="TreeGrafter"/>
</dbReference>
<reference evidence="11" key="2">
    <citation type="submission" date="2025-08" db="UniProtKB">
        <authorList>
            <consortium name="Ensembl"/>
        </authorList>
    </citation>
    <scope>IDENTIFICATION</scope>
</reference>
<evidence type="ECO:0000256" key="6">
    <source>
        <dbReference type="ARBA" id="ARBA00061646"/>
    </source>
</evidence>
<gene>
    <name evidence="11" type="primary">NEFM</name>
</gene>
<feature type="compositionally biased region" description="Basic and acidic residues" evidence="9">
    <location>
        <begin position="1"/>
        <end position="30"/>
    </location>
</feature>
<dbReference type="FunFam" id="1.20.5.500:FF:000001">
    <property type="entry name" value="Type II keratin 23"/>
    <property type="match status" value="1"/>
</dbReference>
<dbReference type="Pfam" id="PF04732">
    <property type="entry name" value="Filament_head"/>
    <property type="match status" value="1"/>
</dbReference>
<proteinExistence type="inferred from homology"/>
<dbReference type="InterPro" id="IPR050405">
    <property type="entry name" value="Intermediate_filament"/>
</dbReference>
<name>A0A674GUF6_TAEGU</name>
<accession>A0A674GUF6</accession>
<protein>
    <submittedName>
        <fullName evidence="11">Neurofilament medium chain</fullName>
    </submittedName>
</protein>
<dbReference type="OMA" id="TTYQDTI"/>
<dbReference type="PROSITE" id="PS00226">
    <property type="entry name" value="IF_ROD_1"/>
    <property type="match status" value="1"/>
</dbReference>
<keyword evidence="5 8" id="KW-0175">Coiled coil</keyword>
<evidence type="ECO:0000256" key="8">
    <source>
        <dbReference type="SAM" id="Coils"/>
    </source>
</evidence>
<dbReference type="GO" id="GO:0099160">
    <property type="term" value="C:postsynaptic intermediate filament cytoskeleton"/>
    <property type="evidence" value="ECO:0007669"/>
    <property type="project" value="TreeGrafter"/>
</dbReference>
<dbReference type="PROSITE" id="PS51842">
    <property type="entry name" value="IF_ROD_2"/>
    <property type="match status" value="1"/>
</dbReference>
<keyword evidence="12" id="KW-1185">Reference proteome</keyword>
<evidence type="ECO:0000256" key="1">
    <source>
        <dbReference type="ARBA" id="ARBA00004496"/>
    </source>
</evidence>
<dbReference type="SMART" id="SM01391">
    <property type="entry name" value="Filament"/>
    <property type="match status" value="1"/>
</dbReference>
<feature type="compositionally biased region" description="Gly residues" evidence="9">
    <location>
        <begin position="91"/>
        <end position="101"/>
    </location>
</feature>
<dbReference type="SUPFAM" id="SSF64593">
    <property type="entry name" value="Intermediate filament protein, coiled coil region"/>
    <property type="match status" value="2"/>
</dbReference>
<evidence type="ECO:0000256" key="2">
    <source>
        <dbReference type="ARBA" id="ARBA00022490"/>
    </source>
</evidence>
<dbReference type="Ensembl" id="ENSTGUT00000020892.1">
    <property type="protein sequence ID" value="ENSTGUP00000026649.1"/>
    <property type="gene ID" value="ENSTGUG00000004494.2"/>
</dbReference>
<dbReference type="FunFam" id="1.20.5.1160:FF:000001">
    <property type="entry name" value="Keratin type II"/>
    <property type="match status" value="1"/>
</dbReference>
<feature type="compositionally biased region" description="Acidic residues" evidence="9">
    <location>
        <begin position="796"/>
        <end position="813"/>
    </location>
</feature>
<feature type="region of interest" description="Disordered" evidence="9">
    <location>
        <begin position="765"/>
        <end position="1065"/>
    </location>
</feature>
<feature type="compositionally biased region" description="Basic and acidic residues" evidence="9">
    <location>
        <begin position="37"/>
        <end position="49"/>
    </location>
</feature>
<dbReference type="PANTHER" id="PTHR45652">
    <property type="entry name" value="GLIAL FIBRILLARY ACIDIC PROTEIN"/>
    <property type="match status" value="1"/>
</dbReference>
<dbReference type="FunCoup" id="A0A674GUF6">
    <property type="interactions" value="41"/>
</dbReference>
<organism evidence="11 12">
    <name type="scientific">Taeniopygia guttata</name>
    <name type="common">Zebra finch</name>
    <name type="synonym">Poephila guttata</name>
    <dbReference type="NCBI Taxonomy" id="59729"/>
    <lineage>
        <taxon>Eukaryota</taxon>
        <taxon>Metazoa</taxon>
        <taxon>Chordata</taxon>
        <taxon>Craniata</taxon>
        <taxon>Vertebrata</taxon>
        <taxon>Euteleostomi</taxon>
        <taxon>Archelosauria</taxon>
        <taxon>Archosauria</taxon>
        <taxon>Dinosauria</taxon>
        <taxon>Saurischia</taxon>
        <taxon>Theropoda</taxon>
        <taxon>Coelurosauria</taxon>
        <taxon>Aves</taxon>
        <taxon>Neognathae</taxon>
        <taxon>Neoaves</taxon>
        <taxon>Telluraves</taxon>
        <taxon>Australaves</taxon>
        <taxon>Passeriformes</taxon>
        <taxon>Passeroidea</taxon>
        <taxon>Estrildidae</taxon>
        <taxon>Estrildinae</taxon>
        <taxon>Taeniopygia</taxon>
    </lineage>
</organism>
<feature type="compositionally biased region" description="Basic and acidic residues" evidence="9">
    <location>
        <begin position="769"/>
        <end position="780"/>
    </location>
</feature>
<evidence type="ECO:0000256" key="5">
    <source>
        <dbReference type="ARBA" id="ARBA00023054"/>
    </source>
</evidence>
<dbReference type="InterPro" id="IPR018039">
    <property type="entry name" value="IF_conserved"/>
</dbReference>
<feature type="compositionally biased region" description="Basic and acidic residues" evidence="9">
    <location>
        <begin position="814"/>
        <end position="827"/>
    </location>
</feature>
<sequence>MEGRKEGKKERAGLGKGGEGSRARGKEHGKGKGAAGGRKEGVGAAERRGQWVGSGEGKGEEGAEQGGSEGSAEGEGAPGGVRAGTRRGKEGGAGAGRGAGRGEPPPARVCGAVPQPPGGAIKGAAAARAAPHRRPQRPTMSYTMEPLGNPSYRRVTETRATYSRASASPSSGFRSQSWSRGSGSTVSSSYKRPNLGGPRAAYGSTVLSSAESLDVSQSSLLNGAAELKLSRSNEKEQLQGLNDRFAGYIEKVHYLEQQNKEIEAELAALRQKHAGRAQLSDAYEQELRELRGALEQVSHEKAQIQLDSEHIEEDIQRLRERFEDEARLRDETEATIRALRKEMEEASLMRAELDKKVQSLQDEVAFLRGNHEEEVAELLAQLQASHATVERKDYLKTDLTTALKEIRAQLECQSDHNMHQAEEWFKCRYAKLTEAAEQNKEAIRSAKEEIAEYRRQLQSKSIELESVRGTKESLERQLSDIEERHNNDLSTYQVPGRRRGAVPCPAGGGRGRLRGEGCGRGPVGGMREVPRCPLWDGEMREVPALGWGDAGGARSGMRRCGKCPLWEEGCGRRPVPAPQRGMRKAGRGRRRCGGRWERVGPALMPALPPRAAGRVSKSPLGEVLPAQSPRVCHRGFSASPLQDTIHQLENELRGTKWEMARHLREYQDLLNVKMALDIEIAAYRKLLEGEETRFSAFSGSITGPIFTHRQPSVTIASTKIQKTKIEPPKLKVQHKFVEEIIEETKVEDEKSEMEDALAAIAEEMAAKAQQEEKEEEKAEEAAEEEVSEKAPAEQEAAAEEEEKEEEEAEEEEEAAKSDAAEEGGSEKEEIEEKEEGEEAEEEEEKPEAKSKAEEVPAKAEKVKTPPVKSPPKSPVTEPAKATPKEKPAEAAKEQKAEKTEKAAKEEEKAASPEKPATPKVTSPEKPATPEKAVTPEKAATPEKAVTPEKVVSPEKTVVLEKLAPPEKPRAPEKPVSPEKPRTPEKAVTPEKPRSPEKPPSPGKDAKAVVEETITVTKVTKVSAEAEKESRKEDIAVNGEVEEKKEEESKEKEEEDKGVVTNGLDVSPVDDKAEKIVVTKKAEKITGEGGDSGTTFITKSVTVTQKVEEHEESFEEKLVSTKKVEKVTSHAVVKEIKESE</sequence>
<feature type="compositionally biased region" description="Low complexity" evidence="9">
    <location>
        <begin position="168"/>
        <end position="192"/>
    </location>
</feature>
<feature type="coiled-coil region" evidence="8">
    <location>
        <begin position="224"/>
        <end position="377"/>
    </location>
</feature>
<dbReference type="Gene3D" id="1.20.5.170">
    <property type="match status" value="1"/>
</dbReference>
<dbReference type="GO" id="GO:0033693">
    <property type="term" value="P:neurofilament bundle assembly"/>
    <property type="evidence" value="ECO:0007669"/>
    <property type="project" value="TreeGrafter"/>
</dbReference>
<feature type="compositionally biased region" description="Basic and acidic residues" evidence="9">
    <location>
        <begin position="1023"/>
        <end position="1057"/>
    </location>
</feature>
<feature type="compositionally biased region" description="Low complexity" evidence="9">
    <location>
        <begin position="118"/>
        <end position="129"/>
    </location>
</feature>
<feature type="coiled-coil region" evidence="8">
    <location>
        <begin position="429"/>
        <end position="491"/>
    </location>
</feature>